<reference evidence="11 12" key="2">
    <citation type="journal article" date="2011" name="J. Bacteriol.">
        <title>Complete Genome Sequence of the Haloalkaliphilic, Hydrogen Producing Halanaerobium hydrogenoformans.</title>
        <authorList>
            <person name="Brown S.D."/>
            <person name="Begemann M.B."/>
            <person name="Mormile M.R."/>
            <person name="Wall J.D."/>
            <person name="Han C.S."/>
            <person name="Goodwin L.A."/>
            <person name="Pitluck S."/>
            <person name="Land M.L."/>
            <person name="Hauser L.J."/>
            <person name="Elias D.A."/>
        </authorList>
    </citation>
    <scope>NUCLEOTIDE SEQUENCE [LARGE SCALE GENOMIC DNA]</scope>
    <source>
        <strain evidence="12">sapolanicus</strain>
    </source>
</reference>
<evidence type="ECO:0000256" key="6">
    <source>
        <dbReference type="ARBA" id="ARBA00022989"/>
    </source>
</evidence>
<accession>E4RIM0</accession>
<evidence type="ECO:0000256" key="4">
    <source>
        <dbReference type="ARBA" id="ARBA00022692"/>
    </source>
</evidence>
<dbReference type="Proteomes" id="UP000007434">
    <property type="component" value="Chromosome"/>
</dbReference>
<evidence type="ECO:0000256" key="8">
    <source>
        <dbReference type="PROSITE-ProRule" id="PRU00703"/>
    </source>
</evidence>
<feature type="transmembrane region" description="Helical" evidence="9">
    <location>
        <begin position="382"/>
        <end position="407"/>
    </location>
</feature>
<feature type="transmembrane region" description="Helical" evidence="9">
    <location>
        <begin position="280"/>
        <end position="300"/>
    </location>
</feature>
<evidence type="ECO:0000256" key="7">
    <source>
        <dbReference type="ARBA" id="ARBA00023136"/>
    </source>
</evidence>
<evidence type="ECO:0000313" key="12">
    <source>
        <dbReference type="Proteomes" id="UP000007434"/>
    </source>
</evidence>
<comment type="similarity">
    <text evidence="2 9">Belongs to the SLC41A transporter family.</text>
</comment>
<dbReference type="SMART" id="SM00924">
    <property type="entry name" value="MgtE_N"/>
    <property type="match status" value="1"/>
</dbReference>
<dbReference type="SUPFAM" id="SSF158791">
    <property type="entry name" value="MgtE N-terminal domain-like"/>
    <property type="match status" value="1"/>
</dbReference>
<comment type="function">
    <text evidence="9">Acts as a magnesium transporter.</text>
</comment>
<dbReference type="NCBIfam" id="TIGR00400">
    <property type="entry name" value="mgtE"/>
    <property type="match status" value="1"/>
</dbReference>
<dbReference type="SUPFAM" id="SSF54631">
    <property type="entry name" value="CBS-domain pair"/>
    <property type="match status" value="1"/>
</dbReference>
<dbReference type="PANTHER" id="PTHR43773:SF1">
    <property type="entry name" value="MAGNESIUM TRANSPORTER MGTE"/>
    <property type="match status" value="1"/>
</dbReference>
<keyword evidence="9" id="KW-0479">Metal-binding</keyword>
<feature type="transmembrane region" description="Helical" evidence="9">
    <location>
        <begin position="307"/>
        <end position="336"/>
    </location>
</feature>
<reference evidence="11 12" key="1">
    <citation type="submission" date="2010-11" db="EMBL/GenBank/DDBJ databases">
        <title>Complete sequence of Halanaerobium sp. sapolanicus.</title>
        <authorList>
            <consortium name="US DOE Joint Genome Institute"/>
            <person name="Lucas S."/>
            <person name="Copeland A."/>
            <person name="Lapidus A."/>
            <person name="Cheng J.-F."/>
            <person name="Bruce D."/>
            <person name="Goodwin L."/>
            <person name="Pitluck S."/>
            <person name="Davenport K."/>
            <person name="Detter J.C."/>
            <person name="Han C."/>
            <person name="Tapia R."/>
            <person name="Land M."/>
            <person name="Hauser L."/>
            <person name="Jeffries C."/>
            <person name="Kyrpides N."/>
            <person name="Ivanova N."/>
            <person name="Mikhailova N."/>
            <person name="Begemann M.B."/>
            <person name="Mormile M.R."/>
            <person name="Wall J.D."/>
            <person name="Elias D.A."/>
            <person name="Woyke T."/>
        </authorList>
    </citation>
    <scope>NUCLEOTIDE SEQUENCE [LARGE SCALE GENOMIC DNA]</scope>
    <source>
        <strain evidence="12">sapolanicus</strain>
    </source>
</reference>
<dbReference type="InterPro" id="IPR006668">
    <property type="entry name" value="Mg_transptr_MgtE_intracell_dom"/>
</dbReference>
<dbReference type="OrthoDB" id="9790355at2"/>
<dbReference type="Pfam" id="PF01769">
    <property type="entry name" value="MgtE"/>
    <property type="match status" value="1"/>
</dbReference>
<dbReference type="GO" id="GO:0046872">
    <property type="term" value="F:metal ion binding"/>
    <property type="evidence" value="ECO:0007669"/>
    <property type="project" value="UniProtKB-KW"/>
</dbReference>
<keyword evidence="4 9" id="KW-0812">Transmembrane</keyword>
<dbReference type="eggNOG" id="COG2239">
    <property type="taxonomic scope" value="Bacteria"/>
</dbReference>
<sequence>MTIIKENITNELVPENYENFYDFYEDNYPADVAEFLSTLSEEVLLENIVNLSPAVLSEIIIFFDEDLQKEITTKISTFKLAEILSNMYNDDAADLLGVLRVGKIKEVLKLMKENKALELKELLEYDDESAGGRMTTEFIAFYADNSVSTVLNKIKDLMIEPEMIYYIYVISRKKELLGVLSVRQLLTAHRNEKLNDIMNKNVVKVDVNLDQEEVAKILSKYNLLAVPVINKHKQLVGIITVDDILDIIEEETTEDLFKMSGATSTYDIHGNFMEAVKKRIPWLFILLFGGLLSGSVIGRFEESLQSIAALAIFIPVLMDMGGNVGTQSLTIVVRGLATDELEVKHFFKHLFNEFKAGIVMALLIGGSLLLITFFWHNNIAIAFVVGFSMVTTMVTAVILGTSIPFIVDYFGVDPAVAAGPFITTLIDISGLFIYFTLATLLLERLT</sequence>
<feature type="domain" description="CBS" evidence="10">
    <location>
        <begin position="134"/>
        <end position="197"/>
    </location>
</feature>
<evidence type="ECO:0000256" key="5">
    <source>
        <dbReference type="ARBA" id="ARBA00022842"/>
    </source>
</evidence>
<evidence type="ECO:0000259" key="10">
    <source>
        <dbReference type="PROSITE" id="PS51371"/>
    </source>
</evidence>
<dbReference type="PANTHER" id="PTHR43773">
    <property type="entry name" value="MAGNESIUM TRANSPORTER MGTE"/>
    <property type="match status" value="1"/>
</dbReference>
<feature type="transmembrane region" description="Helical" evidence="9">
    <location>
        <begin position="356"/>
        <end position="375"/>
    </location>
</feature>
<name>E4RIM0_HALHG</name>
<dbReference type="InterPro" id="IPR006669">
    <property type="entry name" value="MgtE_transporter"/>
</dbReference>
<dbReference type="AlphaFoldDB" id="E4RIM0"/>
<dbReference type="STRING" id="656519.Halsa_1667"/>
<dbReference type="InterPro" id="IPR038076">
    <property type="entry name" value="MgtE_N_sf"/>
</dbReference>
<comment type="subcellular location">
    <subcellularLocation>
        <location evidence="9">Cell membrane</location>
        <topology evidence="9">Multi-pass membrane protein</topology>
    </subcellularLocation>
    <subcellularLocation>
        <location evidence="1">Membrane</location>
        <topology evidence="1">Multi-pass membrane protein</topology>
    </subcellularLocation>
</comment>
<dbReference type="GO" id="GO:0005886">
    <property type="term" value="C:plasma membrane"/>
    <property type="evidence" value="ECO:0007669"/>
    <property type="project" value="UniProtKB-SubCell"/>
</dbReference>
<feature type="domain" description="CBS" evidence="10">
    <location>
        <begin position="198"/>
        <end position="254"/>
    </location>
</feature>
<dbReference type="InterPro" id="IPR000644">
    <property type="entry name" value="CBS_dom"/>
</dbReference>
<protein>
    <recommendedName>
        <fullName evidence="9">Magnesium transporter MgtE</fullName>
    </recommendedName>
</protein>
<dbReference type="HOGENOM" id="CLU_037408_1_1_9"/>
<dbReference type="Gene3D" id="3.10.580.10">
    <property type="entry name" value="CBS-domain"/>
    <property type="match status" value="1"/>
</dbReference>
<dbReference type="Gene3D" id="1.25.60.10">
    <property type="entry name" value="MgtE N-terminal domain-like"/>
    <property type="match status" value="1"/>
</dbReference>
<dbReference type="InterPro" id="IPR036739">
    <property type="entry name" value="SLC41_membr_dom_sf"/>
</dbReference>
<evidence type="ECO:0000256" key="9">
    <source>
        <dbReference type="RuleBase" id="RU362011"/>
    </source>
</evidence>
<dbReference type="SMART" id="SM00116">
    <property type="entry name" value="CBS"/>
    <property type="match status" value="2"/>
</dbReference>
<dbReference type="Pfam" id="PF00571">
    <property type="entry name" value="CBS"/>
    <property type="match status" value="1"/>
</dbReference>
<dbReference type="Gene3D" id="1.10.357.20">
    <property type="entry name" value="SLC41 divalent cation transporters, integral membrane domain"/>
    <property type="match status" value="1"/>
</dbReference>
<evidence type="ECO:0000256" key="3">
    <source>
        <dbReference type="ARBA" id="ARBA00022448"/>
    </source>
</evidence>
<keyword evidence="8" id="KW-0129">CBS domain</keyword>
<dbReference type="InterPro" id="IPR046342">
    <property type="entry name" value="CBS_dom_sf"/>
</dbReference>
<dbReference type="EMBL" id="CP002304">
    <property type="protein sequence ID" value="ADQ15090.1"/>
    <property type="molecule type" value="Genomic_DNA"/>
</dbReference>
<dbReference type="KEGG" id="has:Halsa_1667"/>
<keyword evidence="5 9" id="KW-0460">Magnesium</keyword>
<evidence type="ECO:0000256" key="1">
    <source>
        <dbReference type="ARBA" id="ARBA00004141"/>
    </source>
</evidence>
<dbReference type="InterPro" id="IPR006667">
    <property type="entry name" value="SLC41_membr_dom"/>
</dbReference>
<keyword evidence="12" id="KW-1185">Reference proteome</keyword>
<evidence type="ECO:0000313" key="11">
    <source>
        <dbReference type="EMBL" id="ADQ15090.1"/>
    </source>
</evidence>
<dbReference type="GO" id="GO:0015095">
    <property type="term" value="F:magnesium ion transmembrane transporter activity"/>
    <property type="evidence" value="ECO:0007669"/>
    <property type="project" value="UniProtKB-UniRule"/>
</dbReference>
<dbReference type="RefSeq" id="WP_013406167.1">
    <property type="nucleotide sequence ID" value="NC_014654.1"/>
</dbReference>
<dbReference type="PROSITE" id="PS51371">
    <property type="entry name" value="CBS"/>
    <property type="match status" value="2"/>
</dbReference>
<dbReference type="Pfam" id="PF03448">
    <property type="entry name" value="MgtE_N"/>
    <property type="match status" value="1"/>
</dbReference>
<feature type="transmembrane region" description="Helical" evidence="9">
    <location>
        <begin position="419"/>
        <end position="442"/>
    </location>
</feature>
<keyword evidence="9" id="KW-1003">Cell membrane</keyword>
<gene>
    <name evidence="11" type="ordered locus">Halsa_1667</name>
</gene>
<keyword evidence="3 9" id="KW-0813">Transport</keyword>
<keyword evidence="7 9" id="KW-0472">Membrane</keyword>
<evidence type="ECO:0000256" key="2">
    <source>
        <dbReference type="ARBA" id="ARBA00009749"/>
    </source>
</evidence>
<dbReference type="CDD" id="cd04606">
    <property type="entry name" value="CBS_pair_Mg_transporter"/>
    <property type="match status" value="1"/>
</dbReference>
<dbReference type="SUPFAM" id="SSF161093">
    <property type="entry name" value="MgtE membrane domain-like"/>
    <property type="match status" value="1"/>
</dbReference>
<keyword evidence="6 9" id="KW-1133">Transmembrane helix</keyword>
<proteinExistence type="inferred from homology"/>
<comment type="subunit">
    <text evidence="9">Homodimer.</text>
</comment>
<organism evidence="11 12">
    <name type="scientific">Halanaerobium hydrogeniformans</name>
    <name type="common">Halanaerobium sp. (strain sapolanicus)</name>
    <dbReference type="NCBI Taxonomy" id="656519"/>
    <lineage>
        <taxon>Bacteria</taxon>
        <taxon>Bacillati</taxon>
        <taxon>Bacillota</taxon>
        <taxon>Clostridia</taxon>
        <taxon>Halanaerobiales</taxon>
        <taxon>Halanaerobiaceae</taxon>
        <taxon>Halanaerobium</taxon>
    </lineage>
</organism>